<proteinExistence type="predicted"/>
<dbReference type="RefSeq" id="WP_381522184.1">
    <property type="nucleotide sequence ID" value="NZ_JBHULN010000005.1"/>
</dbReference>
<evidence type="ECO:0000256" key="6">
    <source>
        <dbReference type="SAM" id="Phobius"/>
    </source>
</evidence>
<feature type="domain" description="MacB-like periplasmic core" evidence="8">
    <location>
        <begin position="20"/>
        <end position="240"/>
    </location>
</feature>
<comment type="caution">
    <text evidence="9">The sequence shown here is derived from an EMBL/GenBank/DDBJ whole genome shotgun (WGS) entry which is preliminary data.</text>
</comment>
<dbReference type="InterPro" id="IPR050250">
    <property type="entry name" value="Macrolide_Exporter_MacB"/>
</dbReference>
<name>A0ABW5M1U8_9BACT</name>
<evidence type="ECO:0000259" key="7">
    <source>
        <dbReference type="Pfam" id="PF02687"/>
    </source>
</evidence>
<evidence type="ECO:0000259" key="8">
    <source>
        <dbReference type="Pfam" id="PF12704"/>
    </source>
</evidence>
<dbReference type="EMBL" id="JBHULN010000005">
    <property type="protein sequence ID" value="MFD2571013.1"/>
    <property type="molecule type" value="Genomic_DNA"/>
</dbReference>
<feature type="transmembrane region" description="Helical" evidence="6">
    <location>
        <begin position="766"/>
        <end position="786"/>
    </location>
</feature>
<evidence type="ECO:0000313" key="10">
    <source>
        <dbReference type="Proteomes" id="UP001597469"/>
    </source>
</evidence>
<evidence type="ECO:0000256" key="3">
    <source>
        <dbReference type="ARBA" id="ARBA00022692"/>
    </source>
</evidence>
<reference evidence="10" key="1">
    <citation type="journal article" date="2019" name="Int. J. Syst. Evol. Microbiol.">
        <title>The Global Catalogue of Microorganisms (GCM) 10K type strain sequencing project: providing services to taxonomists for standard genome sequencing and annotation.</title>
        <authorList>
            <consortium name="The Broad Institute Genomics Platform"/>
            <consortium name="The Broad Institute Genome Sequencing Center for Infectious Disease"/>
            <person name="Wu L."/>
            <person name="Ma J."/>
        </authorList>
    </citation>
    <scope>NUCLEOTIDE SEQUENCE [LARGE SCALE GENOMIC DNA]</scope>
    <source>
        <strain evidence="10">KCTC 42805</strain>
    </source>
</reference>
<dbReference type="PANTHER" id="PTHR30572:SF18">
    <property type="entry name" value="ABC-TYPE MACROLIDE FAMILY EXPORT SYSTEM PERMEASE COMPONENT 2"/>
    <property type="match status" value="1"/>
</dbReference>
<evidence type="ECO:0000256" key="4">
    <source>
        <dbReference type="ARBA" id="ARBA00022989"/>
    </source>
</evidence>
<sequence>MFRSYLKIALRNLWKHRTHTVINVVGLAVAFATGLLLFLTSAFELSYDRFHTDADRIFRLYFEENNRDGTSNNSASMPYPLTPALKAEIPELEAVTRIIWSSGGVRRGDQTYRKMVRSCDADFLKVFSFPLKKGNINSALADLSNIVISENMAKDVFGKEDPIGKSLQIRVDDGWRPFVVTGIIGDFPDNSTQQYDALIRVENKGDYAEYKSRWDHTNHDVFVKLKPGVTPAMLERRLQAFTNKYFASDIKEREKDYPKNRLGYQKSLLLMPLTDVHFDTETGNGQGVSRMYIYTLLLVGLFILVIACINFINLTIAQAVGRAREVGVRKSLGAGRAQLFGQIWGETFLLCSVSLLIGLGVAWGSLPTFNQLFSSHLKLDNFLQADVLTVTGLSFLLVTLIAGGYPSWFATRFNAVEVLKGKVSMKRPGVLRNSLIVAQFAIACLLIVCTLVMGQQITYLREKPMGINEEQVISIPVGQDLDGATALQQVRNQLANKPSIVSVSGSGVNIGSGLDGNSSRMMFGFAYKKRDVRCDWLRIDFDYLKTLGVKLVQGRDFSPTFGTDTVSSVLISESMAKQLGESNPVGKFIKPDQKQYQIVGVVSDFNLYSLHQKAEPITLQMSDGPISYVLVRVAPQNLTSAMETVKAAWSAIAPKQEFQGSFLNENTDRWYRREQRLSTIFSTAAGIAILLSCMGLFAIAVLSIEQRTKEIGVRKVLGASVASIVGLLSKDFLKLVLIGIVIASPVAWWAMSQWLTNFAYKIDMPWWVFILAGVLAVVIALLTVSYQSIRAALTNPVKSLRSE</sequence>
<dbReference type="Pfam" id="PF02687">
    <property type="entry name" value="FtsX"/>
    <property type="match status" value="2"/>
</dbReference>
<dbReference type="InterPro" id="IPR003838">
    <property type="entry name" value="ABC3_permease_C"/>
</dbReference>
<feature type="domain" description="ABC3 transporter permease C-terminal" evidence="7">
    <location>
        <begin position="298"/>
        <end position="414"/>
    </location>
</feature>
<comment type="subcellular location">
    <subcellularLocation>
        <location evidence="1">Cell membrane</location>
        <topology evidence="1">Multi-pass membrane protein</topology>
    </subcellularLocation>
</comment>
<feature type="transmembrane region" description="Helical" evidence="6">
    <location>
        <begin position="732"/>
        <end position="751"/>
    </location>
</feature>
<dbReference type="PANTHER" id="PTHR30572">
    <property type="entry name" value="MEMBRANE COMPONENT OF TRANSPORTER-RELATED"/>
    <property type="match status" value="1"/>
</dbReference>
<keyword evidence="3 6" id="KW-0812">Transmembrane</keyword>
<accession>A0ABW5M1U8</accession>
<evidence type="ECO:0000256" key="1">
    <source>
        <dbReference type="ARBA" id="ARBA00004651"/>
    </source>
</evidence>
<feature type="transmembrane region" description="Helical" evidence="6">
    <location>
        <begin position="680"/>
        <end position="704"/>
    </location>
</feature>
<organism evidence="9 10">
    <name type="scientific">Spirosoma soli</name>
    <dbReference type="NCBI Taxonomy" id="1770529"/>
    <lineage>
        <taxon>Bacteria</taxon>
        <taxon>Pseudomonadati</taxon>
        <taxon>Bacteroidota</taxon>
        <taxon>Cytophagia</taxon>
        <taxon>Cytophagales</taxon>
        <taxon>Cytophagaceae</taxon>
        <taxon>Spirosoma</taxon>
    </lineage>
</organism>
<dbReference type="InterPro" id="IPR025857">
    <property type="entry name" value="MacB_PCD"/>
</dbReference>
<keyword evidence="5 6" id="KW-0472">Membrane</keyword>
<keyword evidence="2" id="KW-1003">Cell membrane</keyword>
<evidence type="ECO:0000256" key="2">
    <source>
        <dbReference type="ARBA" id="ARBA00022475"/>
    </source>
</evidence>
<feature type="transmembrane region" description="Helical" evidence="6">
    <location>
        <begin position="430"/>
        <end position="453"/>
    </location>
</feature>
<dbReference type="Pfam" id="PF12704">
    <property type="entry name" value="MacB_PCD"/>
    <property type="match status" value="2"/>
</dbReference>
<feature type="transmembrane region" description="Helical" evidence="6">
    <location>
        <begin position="383"/>
        <end position="409"/>
    </location>
</feature>
<keyword evidence="10" id="KW-1185">Reference proteome</keyword>
<dbReference type="Proteomes" id="UP001597469">
    <property type="component" value="Unassembled WGS sequence"/>
</dbReference>
<evidence type="ECO:0000256" key="5">
    <source>
        <dbReference type="ARBA" id="ARBA00023136"/>
    </source>
</evidence>
<feature type="domain" description="MacB-like periplasmic core" evidence="8">
    <location>
        <begin position="441"/>
        <end position="642"/>
    </location>
</feature>
<feature type="domain" description="ABC3 transporter permease C-terminal" evidence="7">
    <location>
        <begin position="684"/>
        <end position="795"/>
    </location>
</feature>
<evidence type="ECO:0000313" key="9">
    <source>
        <dbReference type="EMBL" id="MFD2571013.1"/>
    </source>
</evidence>
<feature type="transmembrane region" description="Helical" evidence="6">
    <location>
        <begin position="291"/>
        <end position="316"/>
    </location>
</feature>
<feature type="transmembrane region" description="Helical" evidence="6">
    <location>
        <begin position="21"/>
        <end position="43"/>
    </location>
</feature>
<feature type="transmembrane region" description="Helical" evidence="6">
    <location>
        <begin position="337"/>
        <end position="363"/>
    </location>
</feature>
<keyword evidence="4 6" id="KW-1133">Transmembrane helix</keyword>
<protein>
    <submittedName>
        <fullName evidence="9">ABC transporter permease</fullName>
    </submittedName>
</protein>
<gene>
    <name evidence="9" type="ORF">ACFSUS_10240</name>
</gene>